<sequence>MSSQTSHPQAYGGSPHTCTSLPFELLEAVCARIPQCECESSGIPALSIAQEGCTGNHAPGAFGAAASNALSALRQTNQQWRSAALQRGATQVVGSSRWARRNGQLAQLHALHGHRVRRLVFRAADYFREGRSDSAALLAALGAFLALGWPAADAVAVEWFSGLDTDHRSIAEAIARWTPGVRDVFVRDKGASLGRHLWGADPLRVRRLAVEPYGYNQRWADLRPQAEAEASLAVARVGLGRLTALSIGGRDFSAELLAALQQWQPRLASLTVTHAWLGALRSAAAAAVVLGSVRHLRLEHVVAEDGELALCAAMFPQLESLVVRHVWAPSASRSAFRGAVSLQNPAWLQSFGAQQWPRLHTLALPAVADRDAQWVARACPRLQRLATHSLDYAGPRLTATGLAALLRVPALRHLAIEQRRADGAPGHDVLDAALVRLLTPSAPMPGAMVRRASTVTLGGSGDEAEAYAGAPAFGAGSDTEVEPDEPADEPAAEHAGAPPAAFLSTLLIPNVSFSAANLDALLRLLPAVVCASLSLRTEDEQLGFLKGSRGANKRQAPPPPPPPPPHALASSLRSLALTADADILTDAQWLAAWLARRFPGLRECRTNHARSHHRAAAALRSALPDIVFSQQSSRAPQGVNS</sequence>
<evidence type="ECO:0000313" key="1">
    <source>
        <dbReference type="EMBL" id="KAJ1893273.1"/>
    </source>
</evidence>
<reference evidence="1" key="1">
    <citation type="submission" date="2022-07" db="EMBL/GenBank/DDBJ databases">
        <title>Phylogenomic reconstructions and comparative analyses of Kickxellomycotina fungi.</title>
        <authorList>
            <person name="Reynolds N.K."/>
            <person name="Stajich J.E."/>
            <person name="Barry K."/>
            <person name="Grigoriev I.V."/>
            <person name="Crous P."/>
            <person name="Smith M.E."/>
        </authorList>
    </citation>
    <scope>NUCLEOTIDE SEQUENCE</scope>
    <source>
        <strain evidence="1">Benny 63K</strain>
    </source>
</reference>
<name>A0ACC1IDZ9_9FUNG</name>
<organism evidence="1 2">
    <name type="scientific">Kickxella alabastrina</name>
    <dbReference type="NCBI Taxonomy" id="61397"/>
    <lineage>
        <taxon>Eukaryota</taxon>
        <taxon>Fungi</taxon>
        <taxon>Fungi incertae sedis</taxon>
        <taxon>Zoopagomycota</taxon>
        <taxon>Kickxellomycotina</taxon>
        <taxon>Kickxellomycetes</taxon>
        <taxon>Kickxellales</taxon>
        <taxon>Kickxellaceae</taxon>
        <taxon>Kickxella</taxon>
    </lineage>
</organism>
<proteinExistence type="predicted"/>
<dbReference type="EMBL" id="JANBPG010000858">
    <property type="protein sequence ID" value="KAJ1893273.1"/>
    <property type="molecule type" value="Genomic_DNA"/>
</dbReference>
<dbReference type="Proteomes" id="UP001150581">
    <property type="component" value="Unassembled WGS sequence"/>
</dbReference>
<gene>
    <name evidence="1" type="ORF">LPJ66_005855</name>
</gene>
<keyword evidence="2" id="KW-1185">Reference proteome</keyword>
<protein>
    <submittedName>
        <fullName evidence="1">Uncharacterized protein</fullName>
    </submittedName>
</protein>
<comment type="caution">
    <text evidence="1">The sequence shown here is derived from an EMBL/GenBank/DDBJ whole genome shotgun (WGS) entry which is preliminary data.</text>
</comment>
<evidence type="ECO:0000313" key="2">
    <source>
        <dbReference type="Proteomes" id="UP001150581"/>
    </source>
</evidence>
<accession>A0ACC1IDZ9</accession>